<dbReference type="FunFam" id="1.10.640.10:FF:000003">
    <property type="entry name" value="chorion peroxidase"/>
    <property type="match status" value="1"/>
</dbReference>
<evidence type="ECO:0000256" key="3">
    <source>
        <dbReference type="ARBA" id="ARBA00022729"/>
    </source>
</evidence>
<name>A0A2T7PU54_POMCA</name>
<dbReference type="GO" id="GO:0005576">
    <property type="term" value="C:extracellular region"/>
    <property type="evidence" value="ECO:0007669"/>
    <property type="project" value="UniProtKB-SubCell"/>
</dbReference>
<dbReference type="PROSITE" id="PS50292">
    <property type="entry name" value="PEROXIDASE_3"/>
    <property type="match status" value="1"/>
</dbReference>
<dbReference type="SUPFAM" id="SSF48113">
    <property type="entry name" value="Heme-dependent peroxidases"/>
    <property type="match status" value="1"/>
</dbReference>
<keyword evidence="3" id="KW-0732">Signal</keyword>
<evidence type="ECO:0000313" key="7">
    <source>
        <dbReference type="Proteomes" id="UP000245119"/>
    </source>
</evidence>
<evidence type="ECO:0000256" key="4">
    <source>
        <dbReference type="ARBA" id="ARBA00023180"/>
    </source>
</evidence>
<dbReference type="InterPro" id="IPR019791">
    <property type="entry name" value="Haem_peroxidase_animal"/>
</dbReference>
<dbReference type="PANTHER" id="PTHR11475">
    <property type="entry name" value="OXIDASE/PEROXIDASE"/>
    <property type="match status" value="1"/>
</dbReference>
<comment type="caution">
    <text evidence="6">The sequence shown here is derived from an EMBL/GenBank/DDBJ whole genome shotgun (WGS) entry which is preliminary data.</text>
</comment>
<keyword evidence="4" id="KW-0325">Glycoprotein</keyword>
<keyword evidence="5" id="KW-0479">Metal-binding</keyword>
<dbReference type="GO" id="GO:0006979">
    <property type="term" value="P:response to oxidative stress"/>
    <property type="evidence" value="ECO:0007669"/>
    <property type="project" value="InterPro"/>
</dbReference>
<dbReference type="GO" id="GO:0004601">
    <property type="term" value="F:peroxidase activity"/>
    <property type="evidence" value="ECO:0007669"/>
    <property type="project" value="InterPro"/>
</dbReference>
<dbReference type="Gene3D" id="1.10.640.10">
    <property type="entry name" value="Haem peroxidase domain superfamily, animal type"/>
    <property type="match status" value="1"/>
</dbReference>
<sequence>MVVVVVVVVVRQDESPDSSVYVSSSAGSKGITRGPLTLPPLCTMGASRLQQVACVLTLLSVAYATLFEYDECLFGGHCKSSRKDKENTKSTITFMLPEICYPSSSGIMSAEPRNMTINTDRDCDPFQYESIYRTADGTCNHPFNLGASTKPLSRLLPARYEDGREVPRIHGKLGLPLPNARLVSKVIHPDIRTSTPFTVFVMQWGQLMDHDMVSTPLPVDDTRRTIKCCSDDKTHVLPNASSECFPIRFGPDESFLGSCMEFVRSMPIKDKHGTVKLPREHMNAVTSFIDASVVYGSTAERLKEVRDNHGTGYLLNVTEDDYLPSSGSADCIRPTKSDYCFLAGDERVNEHPSLTLIHTILVRLHNRIAHILKYMRPFYPDEDIFQRARAIVIAITQKIMYADWLPIVLGEQTMKTYGLAVGPKFKRSKYDSLLDPTIPTSFSTAVFRFGHTLIPRSVPIGGSQRLLRELFFNPSLIKNNIEKMVDSFTIGSDPDARSQMPDTFIVEEVTNHLFESEEGIGKSFDLIALNIQRARDHGLPTYNDFREYCGLHRIKSFDDSALGVSQKALASIYSHPDDIELFSGGILEPMAYGGLVGETFNCLMREVFYKLKYGDRFFYESYGEKGSFNNDELAEIRKVTLAHVLCQTTGIHEIQVNAFFLPGPKNPRVSCEKLLLNGLDVGAFVRHW</sequence>
<dbReference type="PRINTS" id="PR00457">
    <property type="entry name" value="ANPEROXIDASE"/>
</dbReference>
<dbReference type="OrthoDB" id="6505174at2759"/>
<keyword evidence="5" id="KW-0408">Iron</keyword>
<dbReference type="InterPro" id="IPR010255">
    <property type="entry name" value="Haem_peroxidase_sf"/>
</dbReference>
<dbReference type="GO" id="GO:0046872">
    <property type="term" value="F:metal ion binding"/>
    <property type="evidence" value="ECO:0007669"/>
    <property type="project" value="UniProtKB-KW"/>
</dbReference>
<dbReference type="GO" id="GO:0020037">
    <property type="term" value="F:heme binding"/>
    <property type="evidence" value="ECO:0007669"/>
    <property type="project" value="InterPro"/>
</dbReference>
<dbReference type="AlphaFoldDB" id="A0A2T7PU54"/>
<gene>
    <name evidence="6" type="ORF">C0Q70_03945</name>
</gene>
<keyword evidence="7" id="KW-1185">Reference proteome</keyword>
<dbReference type="CDD" id="cd09823">
    <property type="entry name" value="peroxinectin_like"/>
    <property type="match status" value="1"/>
</dbReference>
<dbReference type="Proteomes" id="UP000245119">
    <property type="component" value="Linkage Group LG2"/>
</dbReference>
<dbReference type="Pfam" id="PF03098">
    <property type="entry name" value="An_peroxidase"/>
    <property type="match status" value="1"/>
</dbReference>
<feature type="binding site" description="axial binding residue" evidence="5">
    <location>
        <position position="451"/>
    </location>
    <ligand>
        <name>heme b</name>
        <dbReference type="ChEBI" id="CHEBI:60344"/>
    </ligand>
    <ligandPart>
        <name>Fe</name>
        <dbReference type="ChEBI" id="CHEBI:18248"/>
    </ligandPart>
</feature>
<accession>A0A2T7PU54</accession>
<evidence type="ECO:0000256" key="5">
    <source>
        <dbReference type="PIRSR" id="PIRSR619791-2"/>
    </source>
</evidence>
<keyword evidence="2" id="KW-0964">Secreted</keyword>
<comment type="subcellular location">
    <subcellularLocation>
        <location evidence="1">Secreted</location>
    </subcellularLocation>
</comment>
<proteinExistence type="predicted"/>
<organism evidence="6 7">
    <name type="scientific">Pomacea canaliculata</name>
    <name type="common">Golden apple snail</name>
    <dbReference type="NCBI Taxonomy" id="400727"/>
    <lineage>
        <taxon>Eukaryota</taxon>
        <taxon>Metazoa</taxon>
        <taxon>Spiralia</taxon>
        <taxon>Lophotrochozoa</taxon>
        <taxon>Mollusca</taxon>
        <taxon>Gastropoda</taxon>
        <taxon>Caenogastropoda</taxon>
        <taxon>Architaenioglossa</taxon>
        <taxon>Ampullarioidea</taxon>
        <taxon>Ampullariidae</taxon>
        <taxon>Pomacea</taxon>
    </lineage>
</organism>
<dbReference type="EMBL" id="PZQS01000002">
    <property type="protein sequence ID" value="PVD36952.1"/>
    <property type="molecule type" value="Genomic_DNA"/>
</dbReference>
<protein>
    <submittedName>
        <fullName evidence="6">Uncharacterized protein</fullName>
    </submittedName>
</protein>
<reference evidence="6 7" key="1">
    <citation type="submission" date="2018-04" db="EMBL/GenBank/DDBJ databases">
        <title>The genome of golden apple snail Pomacea canaliculata provides insight into stress tolerance and invasive adaptation.</title>
        <authorList>
            <person name="Liu C."/>
            <person name="Liu B."/>
            <person name="Ren Y."/>
            <person name="Zhang Y."/>
            <person name="Wang H."/>
            <person name="Li S."/>
            <person name="Jiang F."/>
            <person name="Yin L."/>
            <person name="Zhang G."/>
            <person name="Qian W."/>
            <person name="Fan W."/>
        </authorList>
    </citation>
    <scope>NUCLEOTIDE SEQUENCE [LARGE SCALE GENOMIC DNA]</scope>
    <source>
        <strain evidence="6">SZHN2017</strain>
        <tissue evidence="6">Muscle</tissue>
    </source>
</reference>
<dbReference type="InterPro" id="IPR037120">
    <property type="entry name" value="Haem_peroxidase_sf_animal"/>
</dbReference>
<evidence type="ECO:0000313" key="6">
    <source>
        <dbReference type="EMBL" id="PVD36952.1"/>
    </source>
</evidence>
<dbReference type="PANTHER" id="PTHR11475:SF4">
    <property type="entry name" value="CHORION PEROXIDASE"/>
    <property type="match status" value="1"/>
</dbReference>
<evidence type="ECO:0000256" key="2">
    <source>
        <dbReference type="ARBA" id="ARBA00022525"/>
    </source>
</evidence>
<keyword evidence="5" id="KW-0349">Heme</keyword>
<evidence type="ECO:0000256" key="1">
    <source>
        <dbReference type="ARBA" id="ARBA00004613"/>
    </source>
</evidence>